<dbReference type="Gene3D" id="3.10.620.30">
    <property type="match status" value="1"/>
</dbReference>
<dbReference type="PANTHER" id="PTHR33490:SF7">
    <property type="entry name" value="BLR2979 PROTEIN"/>
    <property type="match status" value="1"/>
</dbReference>
<keyword evidence="3" id="KW-1185">Reference proteome</keyword>
<organism evidence="2 3">
    <name type="scientific">Nitrospirillum amazonense</name>
    <dbReference type="NCBI Taxonomy" id="28077"/>
    <lineage>
        <taxon>Bacteria</taxon>
        <taxon>Pseudomonadati</taxon>
        <taxon>Pseudomonadota</taxon>
        <taxon>Alphaproteobacteria</taxon>
        <taxon>Rhodospirillales</taxon>
        <taxon>Azospirillaceae</taxon>
        <taxon>Nitrospirillum</taxon>
    </lineage>
</organism>
<dbReference type="InterPro" id="IPR038765">
    <property type="entry name" value="Papain-like_cys_pep_sf"/>
</dbReference>
<comment type="caution">
    <text evidence="2">The sequence shown here is derived from an EMBL/GenBank/DDBJ whole genome shotgun (WGS) entry which is preliminary data.</text>
</comment>
<accession>A0A560HDB0</accession>
<dbReference type="SUPFAM" id="SSF54001">
    <property type="entry name" value="Cysteine proteinases"/>
    <property type="match status" value="1"/>
</dbReference>
<protein>
    <submittedName>
        <fullName evidence="2">Transglutaminase-like putative cysteine protease</fullName>
    </submittedName>
</protein>
<dbReference type="GO" id="GO:0008233">
    <property type="term" value="F:peptidase activity"/>
    <property type="evidence" value="ECO:0007669"/>
    <property type="project" value="UniProtKB-KW"/>
</dbReference>
<evidence type="ECO:0000259" key="1">
    <source>
        <dbReference type="SMART" id="SM00460"/>
    </source>
</evidence>
<feature type="domain" description="Transglutaminase-like" evidence="1">
    <location>
        <begin position="195"/>
        <end position="266"/>
    </location>
</feature>
<sequence>MSTPVPPDQPPALASATASPGAPIRYRCRHTTRYSYTVQVVSSQLITHLGPREVPGQRARVVALTVTPTPAVVADRLDWLGNPTRYVAIDTPHLELSMTVDLDVTLTPRPAPDLTATPAWEEIAAQAPANLVVAEFIEASPRLPQPSPELAAFAAASFPARRPVGAGARDLTRRIHDSFTFDATATSVGTPVAEALALRRGVCQDFAHVMIGALRALGLPARYVSGYLRTLPPPGQPRLQGADASHAWVQVWCGPDAGWVDMDPTNDTLVDRNHITLAYGRDYDDVCPLRGVILGGDAHALHVSVDVEEVTDDPPALIQAQSQGMGQDWNGAMMQTQTQSCCPTGVTD</sequence>
<evidence type="ECO:0000313" key="2">
    <source>
        <dbReference type="EMBL" id="TWB44376.1"/>
    </source>
</evidence>
<dbReference type="RefSeq" id="WP_145730186.1">
    <property type="nucleotide sequence ID" value="NZ_VITR01000003.1"/>
</dbReference>
<keyword evidence="2" id="KW-0378">Hydrolase</keyword>
<gene>
    <name evidence="2" type="ORF">FBZ90_103283</name>
</gene>
<reference evidence="2 3" key="1">
    <citation type="submission" date="2019-06" db="EMBL/GenBank/DDBJ databases">
        <title>Genomic Encyclopedia of Type Strains, Phase IV (KMG-V): Genome sequencing to study the core and pangenomes of soil and plant-associated prokaryotes.</title>
        <authorList>
            <person name="Whitman W."/>
        </authorList>
    </citation>
    <scope>NUCLEOTIDE SEQUENCE [LARGE SCALE GENOMIC DNA]</scope>
    <source>
        <strain evidence="2 3">BR 11622</strain>
    </source>
</reference>
<evidence type="ECO:0000313" key="3">
    <source>
        <dbReference type="Proteomes" id="UP000315751"/>
    </source>
</evidence>
<name>A0A560HDB0_9PROT</name>
<keyword evidence="2" id="KW-0645">Protease</keyword>
<dbReference type="SMART" id="SM00460">
    <property type="entry name" value="TGc"/>
    <property type="match status" value="1"/>
</dbReference>
<dbReference type="Proteomes" id="UP000315751">
    <property type="component" value="Unassembled WGS sequence"/>
</dbReference>
<dbReference type="Pfam" id="PF01841">
    <property type="entry name" value="Transglut_core"/>
    <property type="match status" value="1"/>
</dbReference>
<dbReference type="InterPro" id="IPR002931">
    <property type="entry name" value="Transglutaminase-like"/>
</dbReference>
<dbReference type="PANTHER" id="PTHR33490">
    <property type="entry name" value="BLR5614 PROTEIN-RELATED"/>
    <property type="match status" value="1"/>
</dbReference>
<dbReference type="OrthoDB" id="9804023at2"/>
<dbReference type="GO" id="GO:0006508">
    <property type="term" value="P:proteolysis"/>
    <property type="evidence" value="ECO:0007669"/>
    <property type="project" value="UniProtKB-KW"/>
</dbReference>
<proteinExistence type="predicted"/>
<dbReference type="AlphaFoldDB" id="A0A560HDB0"/>
<dbReference type="InterPro" id="IPR013589">
    <property type="entry name" value="Bac_transglu_N"/>
</dbReference>
<dbReference type="Pfam" id="PF08379">
    <property type="entry name" value="Bact_transglu_N"/>
    <property type="match status" value="1"/>
</dbReference>
<dbReference type="EMBL" id="VITR01000003">
    <property type="protein sequence ID" value="TWB44376.1"/>
    <property type="molecule type" value="Genomic_DNA"/>
</dbReference>